<dbReference type="GO" id="GO:0045892">
    <property type="term" value="P:negative regulation of DNA-templated transcription"/>
    <property type="evidence" value="ECO:0007669"/>
    <property type="project" value="UniProtKB-ARBA"/>
</dbReference>
<reference evidence="3 4" key="1">
    <citation type="submission" date="2015-09" db="EMBL/GenBank/DDBJ databases">
        <authorList>
            <consortium name="Pathogen Informatics"/>
        </authorList>
    </citation>
    <scope>NUCLEOTIDE SEQUENCE [LARGE SCALE GENOMIC DNA]</scope>
    <source>
        <strain evidence="3 4">2789STDY5608823</strain>
    </source>
</reference>
<dbReference type="InterPro" id="IPR003735">
    <property type="entry name" value="Metal_Tscrpt_repr"/>
</dbReference>
<dbReference type="PANTHER" id="PTHR33677">
    <property type="entry name" value="TRANSCRIPTIONAL REPRESSOR FRMR-RELATED"/>
    <property type="match status" value="1"/>
</dbReference>
<evidence type="ECO:0000313" key="4">
    <source>
        <dbReference type="Proteomes" id="UP000095468"/>
    </source>
</evidence>
<dbReference type="InterPro" id="IPR038390">
    <property type="entry name" value="Metal_Tscrpt_repr_sf"/>
</dbReference>
<gene>
    <name evidence="3" type="primary">csoR</name>
    <name evidence="3" type="ORF">ERS852381_00614</name>
</gene>
<dbReference type="RefSeq" id="WP_055285698.1">
    <property type="nucleotide sequence ID" value="NZ_CABJFS010000001.1"/>
</dbReference>
<accession>A0A173ZDV9</accession>
<comment type="similarity">
    <text evidence="1">Belongs to the CsoR family.</text>
</comment>
<proteinExistence type="inferred from homology"/>
<dbReference type="Pfam" id="PF02583">
    <property type="entry name" value="Trns_repr_metal"/>
    <property type="match status" value="1"/>
</dbReference>
<dbReference type="EMBL" id="CYYP01000004">
    <property type="protein sequence ID" value="CUN74592.1"/>
    <property type="molecule type" value="Genomic_DNA"/>
</dbReference>
<dbReference type="Gene3D" id="1.20.58.1000">
    <property type="entry name" value="Metal-sensitive repressor, helix protomer"/>
    <property type="match status" value="1"/>
</dbReference>
<dbReference type="Proteomes" id="UP000095468">
    <property type="component" value="Unassembled WGS sequence"/>
</dbReference>
<dbReference type="AlphaFoldDB" id="A0A173ZDV9"/>
<evidence type="ECO:0000313" key="3">
    <source>
        <dbReference type="EMBL" id="CUN74592.1"/>
    </source>
</evidence>
<evidence type="ECO:0000256" key="2">
    <source>
        <dbReference type="ARBA" id="ARBA00023008"/>
    </source>
</evidence>
<organism evidence="3 4">
    <name type="scientific">Collinsella aerofaciens</name>
    <dbReference type="NCBI Taxonomy" id="74426"/>
    <lineage>
        <taxon>Bacteria</taxon>
        <taxon>Bacillati</taxon>
        <taxon>Actinomycetota</taxon>
        <taxon>Coriobacteriia</taxon>
        <taxon>Coriobacteriales</taxon>
        <taxon>Coriobacteriaceae</taxon>
        <taxon>Collinsella</taxon>
    </lineage>
</organism>
<dbReference type="CDD" id="cd10159">
    <property type="entry name" value="CsoR-like_DUF156_2"/>
    <property type="match status" value="1"/>
</dbReference>
<dbReference type="GO" id="GO:0003677">
    <property type="term" value="F:DNA binding"/>
    <property type="evidence" value="ECO:0007669"/>
    <property type="project" value="InterPro"/>
</dbReference>
<keyword evidence="2" id="KW-0186">Copper</keyword>
<sequence length="90" mass="9917">MMADHKSVTRMLKTARGQIDGILRMVDEDRYCVDISTQLMATQALIARINADVLKAHIEGCVTSAIESGDEDLKAAKLAEIERVVDKLSK</sequence>
<dbReference type="GO" id="GO:0046872">
    <property type="term" value="F:metal ion binding"/>
    <property type="evidence" value="ECO:0007669"/>
    <property type="project" value="InterPro"/>
</dbReference>
<name>A0A173ZDV9_9ACTN</name>
<protein>
    <submittedName>
        <fullName evidence="3">Copper-sensitive operon repressor</fullName>
    </submittedName>
</protein>
<evidence type="ECO:0000256" key="1">
    <source>
        <dbReference type="ARBA" id="ARBA00005428"/>
    </source>
</evidence>